<evidence type="ECO:0000256" key="1">
    <source>
        <dbReference type="SAM" id="Coils"/>
    </source>
</evidence>
<feature type="compositionally biased region" description="Basic and acidic residues" evidence="2">
    <location>
        <begin position="459"/>
        <end position="480"/>
    </location>
</feature>
<dbReference type="VEuPathDB" id="FungiDB:C5L36_0B10710"/>
<feature type="coiled-coil region" evidence="1">
    <location>
        <begin position="297"/>
        <end position="337"/>
    </location>
</feature>
<dbReference type="Proteomes" id="UP000189274">
    <property type="component" value="Unassembled WGS sequence"/>
</dbReference>
<dbReference type="AlphaFoldDB" id="A0A1V2LSS2"/>
<feature type="compositionally biased region" description="Polar residues" evidence="2">
    <location>
        <begin position="42"/>
        <end position="65"/>
    </location>
</feature>
<dbReference type="EMBL" id="MQVM01000002">
    <property type="protein sequence ID" value="ONH77111.1"/>
    <property type="molecule type" value="Genomic_DNA"/>
</dbReference>
<evidence type="ECO:0000256" key="2">
    <source>
        <dbReference type="SAM" id="MobiDB-lite"/>
    </source>
</evidence>
<gene>
    <name evidence="3" type="ORF">BOH78_0569</name>
</gene>
<comment type="caution">
    <text evidence="3">The sequence shown here is derived from an EMBL/GenBank/DDBJ whole genome shotgun (WGS) entry which is preliminary data.</text>
</comment>
<proteinExistence type="predicted"/>
<feature type="compositionally biased region" description="Polar residues" evidence="2">
    <location>
        <begin position="545"/>
        <end position="554"/>
    </location>
</feature>
<evidence type="ECO:0000313" key="3">
    <source>
        <dbReference type="EMBL" id="ONH77111.1"/>
    </source>
</evidence>
<name>A0A1V2LSS2_PICKU</name>
<organism evidence="3 4">
    <name type="scientific">Pichia kudriavzevii</name>
    <name type="common">Yeast</name>
    <name type="synonym">Issatchenkia orientalis</name>
    <dbReference type="NCBI Taxonomy" id="4909"/>
    <lineage>
        <taxon>Eukaryota</taxon>
        <taxon>Fungi</taxon>
        <taxon>Dikarya</taxon>
        <taxon>Ascomycota</taxon>
        <taxon>Saccharomycotina</taxon>
        <taxon>Pichiomycetes</taxon>
        <taxon>Pichiales</taxon>
        <taxon>Pichiaceae</taxon>
        <taxon>Pichia</taxon>
    </lineage>
</organism>
<accession>A0A1V2LSS2</accession>
<protein>
    <submittedName>
        <fullName evidence="3">Uncharacterized protein</fullName>
    </submittedName>
</protein>
<feature type="region of interest" description="Disordered" evidence="2">
    <location>
        <begin position="1"/>
        <end position="65"/>
    </location>
</feature>
<sequence>MSVFQRGEWGNGGEGLNDVWGNNDLNWKDQDPDSRTPIKQLLSDSDSRISSVTAGPDNRTFNAETNITSSPRDVEITYETDNCMNKLEEKVAVSGEIPLEESVAVKLLKQVPTGNESNDDFEDDFGEFEEIHEHSLEFNQSVEKLLDKLFNPTQIISDNEITDKCSFLVSDGTKAMKYYNVLTSENRQYLAGSFDLVNTRQRGCFEKMETMKEISAVVENWIFNEKGINKETNLEKEATIRSSNFFKWSTDTDHEKTKSPEPEKVGAERKQIGQKLLNASYQQVRNIIEQRLEGERRERAIVERAKFEREQKLLKEKEKRSEELAKYHNNVANIEKRKKGLFGKIFKGKSKIAKDHISHEKVVNDDIARGDDHIHELSLREEMERQGYLKSENIPKHKFKFKGKRRRKANNDDDDDEEEDDDDDQDSDQDERNRGDYGYSVLGFDSSSLQQAGGEVENSGDRLSVESKSHMEEYESEEHGNTNGDQGHTPDDSGEFEVCSTDLKLTTPAVPSGSMPSLHKEGGEEALGPSQKWGSTKTPCPLKRGNSTVNLIDL</sequence>
<feature type="compositionally biased region" description="Basic and acidic residues" evidence="2">
    <location>
        <begin position="26"/>
        <end position="36"/>
    </location>
</feature>
<keyword evidence="1" id="KW-0175">Coiled coil</keyword>
<evidence type="ECO:0000313" key="4">
    <source>
        <dbReference type="Proteomes" id="UP000189274"/>
    </source>
</evidence>
<feature type="compositionally biased region" description="Acidic residues" evidence="2">
    <location>
        <begin position="412"/>
        <end position="429"/>
    </location>
</feature>
<reference evidence="4" key="1">
    <citation type="journal article" date="2017" name="Genome Announc.">
        <title>Genome sequences of Cyberlindnera fabianii 65, Pichia kudriavzevii 129, and Saccharomyces cerevisiae 131 isolated from fermented masau fruits in Zimbabwe.</title>
        <authorList>
            <person name="van Rijswijck I.M.H."/>
            <person name="Derks M.F.L."/>
            <person name="Abee T."/>
            <person name="de Ridder D."/>
            <person name="Smid E.J."/>
        </authorList>
    </citation>
    <scope>NUCLEOTIDE SEQUENCE [LARGE SCALE GENOMIC DNA]</scope>
    <source>
        <strain evidence="4">129</strain>
    </source>
</reference>
<feature type="region of interest" description="Disordered" evidence="2">
    <location>
        <begin position="400"/>
        <end position="554"/>
    </location>
</feature>